<dbReference type="Pfam" id="PF19674">
    <property type="entry name" value="DUF6177"/>
    <property type="match status" value="1"/>
</dbReference>
<dbReference type="RefSeq" id="WP_260103594.1">
    <property type="nucleotide sequence ID" value="NZ_JALXSQ010000001.1"/>
</dbReference>
<gene>
    <name evidence="2" type="ORF">M3D15_00480</name>
</gene>
<sequence>MSDESRAKSLVDPLLSPLVDRVGEGYVVTESTRKVLYLDRSRRHLLGQCLQKKQRCILVTGEHTALTRAYLEAMNMAGAQWVVRSRHGLRDALTGRRLHRVSEVLEAPEALELADEHARETGFESTILELHISLRQRNVETADYGASIEVIAEELLDEPELSWGSNEPAMVPWDGEELANWTRGRLVTVPHIIANAVGQDGRRLSATMQVRPTQQGSEEILSIAVDLGPTDGPETAERLESAPDILGLVAEETTPLMATAHARYGRADLLKGSTLEMPLVPMALMIGAPGVSSFQIDSSRLVEDFDAFTVGEPRMPGLVIGLGSTIDPANFQELREAMAELGPEKIAAEFGDDFLDSLLGPGWSDSLEKEVKQRREEAAAEGKAEGDAADASGEDAAAETADEVEASIFNEVVEQHASEGHALRESAQTEIEESTLPPPEEGWEEFKAAHRDEEGQA</sequence>
<dbReference type="InterPro" id="IPR046175">
    <property type="entry name" value="DUF6177"/>
</dbReference>
<evidence type="ECO:0000313" key="3">
    <source>
        <dbReference type="Proteomes" id="UP001525379"/>
    </source>
</evidence>
<evidence type="ECO:0000313" key="2">
    <source>
        <dbReference type="EMBL" id="MCT2041825.1"/>
    </source>
</evidence>
<reference evidence="2 3" key="1">
    <citation type="submission" date="2022-04" db="EMBL/GenBank/DDBJ databases">
        <title>Human microbiome associated bacterial genomes.</title>
        <authorList>
            <person name="Sandstrom S."/>
            <person name="Salamzade R."/>
            <person name="Kalan L.R."/>
        </authorList>
    </citation>
    <scope>NUCLEOTIDE SEQUENCE [LARGE SCALE GENOMIC DNA]</scope>
    <source>
        <strain evidence="3">p3-SID1799</strain>
    </source>
</reference>
<keyword evidence="3" id="KW-1185">Reference proteome</keyword>
<feature type="compositionally biased region" description="Basic and acidic residues" evidence="1">
    <location>
        <begin position="413"/>
        <end position="424"/>
    </location>
</feature>
<feature type="region of interest" description="Disordered" evidence="1">
    <location>
        <begin position="368"/>
        <end position="457"/>
    </location>
</feature>
<feature type="compositionally biased region" description="Basic and acidic residues" evidence="1">
    <location>
        <begin position="444"/>
        <end position="457"/>
    </location>
</feature>
<dbReference type="Proteomes" id="UP001525379">
    <property type="component" value="Unassembled WGS sequence"/>
</dbReference>
<protein>
    <submittedName>
        <fullName evidence="2">DUF6177 family protein</fullName>
    </submittedName>
</protein>
<dbReference type="EMBL" id="JALXSQ010000001">
    <property type="protein sequence ID" value="MCT2041825.1"/>
    <property type="molecule type" value="Genomic_DNA"/>
</dbReference>
<organism evidence="2 3">
    <name type="scientific">Pseudoclavibacter albus</name>
    <dbReference type="NCBI Taxonomy" id="272241"/>
    <lineage>
        <taxon>Bacteria</taxon>
        <taxon>Bacillati</taxon>
        <taxon>Actinomycetota</taxon>
        <taxon>Actinomycetes</taxon>
        <taxon>Micrococcales</taxon>
        <taxon>Microbacteriaceae</taxon>
        <taxon>Pseudoclavibacter</taxon>
    </lineage>
</organism>
<evidence type="ECO:0000256" key="1">
    <source>
        <dbReference type="SAM" id="MobiDB-lite"/>
    </source>
</evidence>
<proteinExistence type="predicted"/>
<name>A0ABT2HU31_9MICO</name>
<comment type="caution">
    <text evidence="2">The sequence shown here is derived from an EMBL/GenBank/DDBJ whole genome shotgun (WGS) entry which is preliminary data.</text>
</comment>
<accession>A0ABT2HU31</accession>
<feature type="compositionally biased region" description="Basic and acidic residues" evidence="1">
    <location>
        <begin position="368"/>
        <end position="386"/>
    </location>
</feature>
<feature type="compositionally biased region" description="Acidic residues" evidence="1">
    <location>
        <begin position="392"/>
        <end position="405"/>
    </location>
</feature>